<protein>
    <submittedName>
        <fullName evidence="1">Uncharacterized protein</fullName>
    </submittedName>
</protein>
<accession>A0A9E3H5R4</accession>
<evidence type="ECO:0000313" key="1">
    <source>
        <dbReference type="EMBL" id="MBW4431288.1"/>
    </source>
</evidence>
<proteinExistence type="predicted"/>
<sequence>MAFRSATLLQILFCSDCLESQAIACFTKPPATITVLILAQTAPRKTEAATGCAKHGNVNPEAAARNPEAATGCAKHGNVNPEAAARKTEVATGCAKHGNVNPEAAARKTEVATGKVTHTSELQIIETAGSIKTYL</sequence>
<gene>
    <name evidence="1" type="ORF">KME28_06055</name>
</gene>
<reference evidence="1" key="1">
    <citation type="submission" date="2021-05" db="EMBL/GenBank/DDBJ databases">
        <authorList>
            <person name="Pietrasiak N."/>
            <person name="Ward R."/>
            <person name="Stajich J.E."/>
            <person name="Kurbessoian T."/>
        </authorList>
    </citation>
    <scope>NUCLEOTIDE SEQUENCE</scope>
    <source>
        <strain evidence="1">HA4357-MV3</strain>
    </source>
</reference>
<dbReference type="Proteomes" id="UP000813215">
    <property type="component" value="Unassembled WGS sequence"/>
</dbReference>
<dbReference type="AlphaFoldDB" id="A0A9E3H5R4"/>
<organism evidence="1 2">
    <name type="scientific">Pelatocladus maniniholoensis HA4357-MV3</name>
    <dbReference type="NCBI Taxonomy" id="1117104"/>
    <lineage>
        <taxon>Bacteria</taxon>
        <taxon>Bacillati</taxon>
        <taxon>Cyanobacteriota</taxon>
        <taxon>Cyanophyceae</taxon>
        <taxon>Nostocales</taxon>
        <taxon>Nostocaceae</taxon>
        <taxon>Pelatocladus</taxon>
    </lineage>
</organism>
<evidence type="ECO:0000313" key="2">
    <source>
        <dbReference type="Proteomes" id="UP000813215"/>
    </source>
</evidence>
<dbReference type="EMBL" id="JAHHHW010000064">
    <property type="protein sequence ID" value="MBW4431288.1"/>
    <property type="molecule type" value="Genomic_DNA"/>
</dbReference>
<name>A0A9E3H5R4_9NOST</name>
<comment type="caution">
    <text evidence="1">The sequence shown here is derived from an EMBL/GenBank/DDBJ whole genome shotgun (WGS) entry which is preliminary data.</text>
</comment>
<reference evidence="1" key="2">
    <citation type="journal article" date="2022" name="Microbiol. Resour. Announc.">
        <title>Metagenome Sequencing to Explore Phylogenomics of Terrestrial Cyanobacteria.</title>
        <authorList>
            <person name="Ward R.D."/>
            <person name="Stajich J.E."/>
            <person name="Johansen J.R."/>
            <person name="Huntemann M."/>
            <person name="Clum A."/>
            <person name="Foster B."/>
            <person name="Foster B."/>
            <person name="Roux S."/>
            <person name="Palaniappan K."/>
            <person name="Varghese N."/>
            <person name="Mukherjee S."/>
            <person name="Reddy T.B.K."/>
            <person name="Daum C."/>
            <person name="Copeland A."/>
            <person name="Chen I.A."/>
            <person name="Ivanova N.N."/>
            <person name="Kyrpides N.C."/>
            <person name="Shapiro N."/>
            <person name="Eloe-Fadrosh E.A."/>
            <person name="Pietrasiak N."/>
        </authorList>
    </citation>
    <scope>NUCLEOTIDE SEQUENCE</scope>
    <source>
        <strain evidence="1">HA4357-MV3</strain>
    </source>
</reference>